<feature type="transmembrane region" description="Helical" evidence="4">
    <location>
        <begin position="79"/>
        <end position="102"/>
    </location>
</feature>
<keyword evidence="6" id="KW-1185">Reference proteome</keyword>
<name>A0A430QSM5_SCHBO</name>
<keyword evidence="4" id="KW-0812">Transmembrane</keyword>
<comment type="similarity">
    <text evidence="1">Belongs to the GDA1/CD39 NTPase family.</text>
</comment>
<reference evidence="5 6" key="1">
    <citation type="journal article" date="2019" name="PLoS Pathog.">
        <title>Genome sequence of the bovine parasite Schistosoma bovis Tanzania.</title>
        <authorList>
            <person name="Oey H."/>
            <person name="Zakrzewski M."/>
            <person name="Gobert G."/>
            <person name="Gravermann K."/>
            <person name="Stoye J."/>
            <person name="Jones M."/>
            <person name="Mcmanus D."/>
            <person name="Krause L."/>
        </authorList>
    </citation>
    <scope>NUCLEOTIDE SEQUENCE [LARGE SCALE GENOMIC DNA]</scope>
    <source>
        <strain evidence="5 6">TAN1997</strain>
    </source>
</reference>
<evidence type="ECO:0000313" key="6">
    <source>
        <dbReference type="Proteomes" id="UP000290809"/>
    </source>
</evidence>
<keyword evidence="2" id="KW-0378">Hydrolase</keyword>
<keyword evidence="4" id="KW-0472">Membrane</keyword>
<dbReference type="STRING" id="6184.A0A430QSM5"/>
<evidence type="ECO:0000256" key="4">
    <source>
        <dbReference type="SAM" id="Phobius"/>
    </source>
</evidence>
<proteinExistence type="inferred from homology"/>
<protein>
    <submittedName>
        <fullName evidence="5">Uncharacterized protein</fullName>
    </submittedName>
</protein>
<dbReference type="EMBL" id="QMKO01001433">
    <property type="protein sequence ID" value="RTG90710.1"/>
    <property type="molecule type" value="Genomic_DNA"/>
</dbReference>
<evidence type="ECO:0000313" key="5">
    <source>
        <dbReference type="EMBL" id="RTG90710.1"/>
    </source>
</evidence>
<evidence type="ECO:0000256" key="2">
    <source>
        <dbReference type="ARBA" id="ARBA00022801"/>
    </source>
</evidence>
<dbReference type="Pfam" id="PF01150">
    <property type="entry name" value="GDA1_CD39"/>
    <property type="match status" value="1"/>
</dbReference>
<comment type="caution">
    <text evidence="5">The sequence shown here is derived from an EMBL/GenBank/DDBJ whole genome shotgun (WGS) entry which is preliminary data.</text>
</comment>
<dbReference type="InterPro" id="IPR000407">
    <property type="entry name" value="GDA1_CD39_NTPase"/>
</dbReference>
<dbReference type="GO" id="GO:0016787">
    <property type="term" value="F:hydrolase activity"/>
    <property type="evidence" value="ECO:0007669"/>
    <property type="project" value="UniProtKB-KW"/>
</dbReference>
<feature type="transmembrane region" description="Helical" evidence="4">
    <location>
        <begin position="12"/>
        <end position="31"/>
    </location>
</feature>
<accession>A0A430QSM5</accession>
<gene>
    <name evidence="5" type="ORF">DC041_0009242</name>
</gene>
<evidence type="ECO:0000256" key="1">
    <source>
        <dbReference type="ARBA" id="ARBA00009283"/>
    </source>
</evidence>
<dbReference type="Proteomes" id="UP000290809">
    <property type="component" value="Unassembled WGS sequence"/>
</dbReference>
<dbReference type="AlphaFoldDB" id="A0A430QSM5"/>
<keyword evidence="4" id="KW-1133">Transmembrane helix</keyword>
<feature type="region of interest" description="Disordered" evidence="3">
    <location>
        <begin position="125"/>
        <end position="145"/>
    </location>
</feature>
<evidence type="ECO:0000256" key="3">
    <source>
        <dbReference type="SAM" id="MobiDB-lite"/>
    </source>
</evidence>
<sequence length="145" mass="16730">MIANYLTSQHVYLIFLYRLICFKASYLVSAFHKGLHFPTNYDKLIPTLEINKIELQWSLGALLYKLKATTIDEEKKRDIIVFTVVIFCVVIVLILIAIILYFTVIKRLRTSKQAQNGSITTDMNNLESNVKSNNDTLNQLNDKMP</sequence>
<organism evidence="5 6">
    <name type="scientific">Schistosoma bovis</name>
    <name type="common">Blood fluke</name>
    <dbReference type="NCBI Taxonomy" id="6184"/>
    <lineage>
        <taxon>Eukaryota</taxon>
        <taxon>Metazoa</taxon>
        <taxon>Spiralia</taxon>
        <taxon>Lophotrochozoa</taxon>
        <taxon>Platyhelminthes</taxon>
        <taxon>Trematoda</taxon>
        <taxon>Digenea</taxon>
        <taxon>Strigeidida</taxon>
        <taxon>Schistosomatoidea</taxon>
        <taxon>Schistosomatidae</taxon>
        <taxon>Schistosoma</taxon>
    </lineage>
</organism>